<dbReference type="InterPro" id="IPR001509">
    <property type="entry name" value="Epimerase_deHydtase"/>
</dbReference>
<gene>
    <name evidence="2" type="ORF">VW23_025760</name>
</gene>
<proteinExistence type="predicted"/>
<dbReference type="InterPro" id="IPR050177">
    <property type="entry name" value="Lipid_A_modif_metabolic_enz"/>
</dbReference>
<dbReference type="OrthoDB" id="7941246at2"/>
<reference evidence="2 3" key="1">
    <citation type="journal article" date="2015" name="Genome Announc.">
        <title>Genome Assemblies of Three Soil-Associated Devosia species: D. insulae, D. limi, and D. soli.</title>
        <authorList>
            <person name="Hassan Y.I."/>
            <person name="Lepp D."/>
            <person name="Zhou T."/>
        </authorList>
    </citation>
    <scope>NUCLEOTIDE SEQUENCE [LARGE SCALE GENOMIC DNA]</scope>
    <source>
        <strain evidence="2 3">DS-56</strain>
    </source>
</reference>
<evidence type="ECO:0000313" key="2">
    <source>
        <dbReference type="EMBL" id="OEO29430.1"/>
    </source>
</evidence>
<sequence>MAKVVIIGGSGHVGTYLVPRLVEAGHHVINVTRGHRKPYTPNAAWGRVETVLIDRDAAEHEGSFGTAIAALEADIVVDMICFVLPRAQQLVEALRGKVQHFIHCGTIWVYGHNTAVPATEDQPRNPFGEYGTQKAAIESYLLDEARRHGFPATVFRPGHIVGPGWAPLNPAGHFNAEVFSQIARGEELVLPNFGLETVHHVHADDLARLIMAIIANRSTAIGEAFNAVSPQAINLRGYAEAMYRWFGHEPKLSYLPFEQWKAGQDADEANATWEHIVRSPSHSMEKAKRLLGFAPRYSSLEAVQEAVSWLVDNAKVQGPQD</sequence>
<evidence type="ECO:0000313" key="3">
    <source>
        <dbReference type="Proteomes" id="UP000095463"/>
    </source>
</evidence>
<protein>
    <submittedName>
        <fullName evidence="2">Epimerase</fullName>
    </submittedName>
</protein>
<keyword evidence="3" id="KW-1185">Reference proteome</keyword>
<accession>A0A1E5XLE9</accession>
<organism evidence="2 3">
    <name type="scientific">Devosia insulae DS-56</name>
    <dbReference type="NCBI Taxonomy" id="1116389"/>
    <lineage>
        <taxon>Bacteria</taxon>
        <taxon>Pseudomonadati</taxon>
        <taxon>Pseudomonadota</taxon>
        <taxon>Alphaproteobacteria</taxon>
        <taxon>Hyphomicrobiales</taxon>
        <taxon>Devosiaceae</taxon>
        <taxon>Devosia</taxon>
    </lineage>
</organism>
<evidence type="ECO:0000259" key="1">
    <source>
        <dbReference type="Pfam" id="PF01370"/>
    </source>
</evidence>
<feature type="domain" description="NAD-dependent epimerase/dehydratase" evidence="1">
    <location>
        <begin position="4"/>
        <end position="42"/>
    </location>
</feature>
<dbReference type="Gene3D" id="3.40.50.720">
    <property type="entry name" value="NAD(P)-binding Rossmann-like Domain"/>
    <property type="match status" value="1"/>
</dbReference>
<comment type="caution">
    <text evidence="2">The sequence shown here is derived from an EMBL/GenBank/DDBJ whole genome shotgun (WGS) entry which is preliminary data.</text>
</comment>
<dbReference type="Pfam" id="PF01370">
    <property type="entry name" value="Epimerase"/>
    <property type="match status" value="2"/>
</dbReference>
<dbReference type="SUPFAM" id="SSF51735">
    <property type="entry name" value="NAD(P)-binding Rossmann-fold domains"/>
    <property type="match status" value="1"/>
</dbReference>
<dbReference type="EMBL" id="LAJE02000285">
    <property type="protein sequence ID" value="OEO29430.1"/>
    <property type="molecule type" value="Genomic_DNA"/>
</dbReference>
<dbReference type="RefSeq" id="WP_069911334.1">
    <property type="nucleotide sequence ID" value="NZ_LAJE02000285.1"/>
</dbReference>
<feature type="domain" description="NAD-dependent epimerase/dehydratase" evidence="1">
    <location>
        <begin position="88"/>
        <end position="226"/>
    </location>
</feature>
<dbReference type="PANTHER" id="PTHR43245">
    <property type="entry name" value="BIFUNCTIONAL POLYMYXIN RESISTANCE PROTEIN ARNA"/>
    <property type="match status" value="1"/>
</dbReference>
<dbReference type="AlphaFoldDB" id="A0A1E5XLE9"/>
<name>A0A1E5XLE9_9HYPH</name>
<dbReference type="InterPro" id="IPR036291">
    <property type="entry name" value="NAD(P)-bd_dom_sf"/>
</dbReference>
<dbReference type="Proteomes" id="UP000095463">
    <property type="component" value="Unassembled WGS sequence"/>
</dbReference>